<evidence type="ECO:0000313" key="2">
    <source>
        <dbReference type="EMBL" id="TQL50859.1"/>
    </source>
</evidence>
<reference evidence="2 3" key="1">
    <citation type="submission" date="2019-06" db="EMBL/GenBank/DDBJ databases">
        <title>Sequencing the genomes of 1000 actinobacteria strains.</title>
        <authorList>
            <person name="Klenk H.-P."/>
        </authorList>
    </citation>
    <scope>NUCLEOTIDE SEQUENCE [LARGE SCALE GENOMIC DNA]</scope>
    <source>
        <strain evidence="2 3">DSM 12335</strain>
    </source>
</reference>
<gene>
    <name evidence="2" type="ORF">FB467_1979</name>
</gene>
<name>A0A542YRY6_9MICO</name>
<protein>
    <submittedName>
        <fullName evidence="2">Uncharacterized protein</fullName>
    </submittedName>
</protein>
<evidence type="ECO:0000256" key="1">
    <source>
        <dbReference type="SAM" id="MobiDB-lite"/>
    </source>
</evidence>
<sequence>MEFVDPYLRAELNYRREALSKAWRSPMHLPFSKGRSPQPSGPISGDRRPSQGR</sequence>
<dbReference type="RefSeq" id="WP_153390231.1">
    <property type="nucleotide sequence ID" value="NZ_BAAAIK010000002.1"/>
</dbReference>
<dbReference type="AlphaFoldDB" id="A0A542YRY6"/>
<evidence type="ECO:0000313" key="3">
    <source>
        <dbReference type="Proteomes" id="UP000319516"/>
    </source>
</evidence>
<feature type="region of interest" description="Disordered" evidence="1">
    <location>
        <begin position="25"/>
        <end position="53"/>
    </location>
</feature>
<keyword evidence="3" id="KW-1185">Reference proteome</keyword>
<proteinExistence type="predicted"/>
<dbReference type="EMBL" id="VFOP01000001">
    <property type="protein sequence ID" value="TQL50859.1"/>
    <property type="molecule type" value="Genomic_DNA"/>
</dbReference>
<organism evidence="2 3">
    <name type="scientific">Ornithinicoccus hortensis</name>
    <dbReference type="NCBI Taxonomy" id="82346"/>
    <lineage>
        <taxon>Bacteria</taxon>
        <taxon>Bacillati</taxon>
        <taxon>Actinomycetota</taxon>
        <taxon>Actinomycetes</taxon>
        <taxon>Micrococcales</taxon>
        <taxon>Intrasporangiaceae</taxon>
        <taxon>Ornithinicoccus</taxon>
    </lineage>
</organism>
<accession>A0A542YRY6</accession>
<dbReference type="Proteomes" id="UP000319516">
    <property type="component" value="Unassembled WGS sequence"/>
</dbReference>
<comment type="caution">
    <text evidence="2">The sequence shown here is derived from an EMBL/GenBank/DDBJ whole genome shotgun (WGS) entry which is preliminary data.</text>
</comment>